<protein>
    <submittedName>
        <fullName evidence="1">Uncharacterized protein</fullName>
    </submittedName>
</protein>
<gene>
    <name evidence="1" type="ORF">BO97DRAFT_340911</name>
</gene>
<dbReference type="EMBL" id="KZ824275">
    <property type="protein sequence ID" value="RAL14353.1"/>
    <property type="molecule type" value="Genomic_DNA"/>
</dbReference>
<keyword evidence="2" id="KW-1185">Reference proteome</keyword>
<dbReference type="STRING" id="1450537.A0A395I423"/>
<dbReference type="GeneID" id="37195905"/>
<dbReference type="AlphaFoldDB" id="A0A395I423"/>
<accession>A0A395I423</accession>
<organism evidence="1 2">
    <name type="scientific">Aspergillus homomorphus (strain CBS 101889)</name>
    <dbReference type="NCBI Taxonomy" id="1450537"/>
    <lineage>
        <taxon>Eukaryota</taxon>
        <taxon>Fungi</taxon>
        <taxon>Dikarya</taxon>
        <taxon>Ascomycota</taxon>
        <taxon>Pezizomycotina</taxon>
        <taxon>Eurotiomycetes</taxon>
        <taxon>Eurotiomycetidae</taxon>
        <taxon>Eurotiales</taxon>
        <taxon>Aspergillaceae</taxon>
        <taxon>Aspergillus</taxon>
        <taxon>Aspergillus subgen. Circumdati</taxon>
    </lineage>
</organism>
<evidence type="ECO:0000313" key="2">
    <source>
        <dbReference type="Proteomes" id="UP000248961"/>
    </source>
</evidence>
<name>A0A395I423_ASPHC</name>
<dbReference type="RefSeq" id="XP_025553507.1">
    <property type="nucleotide sequence ID" value="XM_025691616.1"/>
</dbReference>
<dbReference type="Proteomes" id="UP000248961">
    <property type="component" value="Unassembled WGS sequence"/>
</dbReference>
<reference evidence="1 2" key="1">
    <citation type="submission" date="2018-02" db="EMBL/GenBank/DDBJ databases">
        <title>The genomes of Aspergillus section Nigri reveals drivers in fungal speciation.</title>
        <authorList>
            <consortium name="DOE Joint Genome Institute"/>
            <person name="Vesth T.C."/>
            <person name="Nybo J."/>
            <person name="Theobald S."/>
            <person name="Brandl J."/>
            <person name="Frisvad J.C."/>
            <person name="Nielsen K.F."/>
            <person name="Lyhne E.K."/>
            <person name="Kogle M.E."/>
            <person name="Kuo A."/>
            <person name="Riley R."/>
            <person name="Clum A."/>
            <person name="Nolan M."/>
            <person name="Lipzen A."/>
            <person name="Salamov A."/>
            <person name="Henrissat B."/>
            <person name="Wiebenga A."/>
            <person name="De vries R.P."/>
            <person name="Grigoriev I.V."/>
            <person name="Mortensen U.H."/>
            <person name="Andersen M.R."/>
            <person name="Baker S.E."/>
        </authorList>
    </citation>
    <scope>NUCLEOTIDE SEQUENCE [LARGE SCALE GENOMIC DNA]</scope>
    <source>
        <strain evidence="1 2">CBS 101889</strain>
    </source>
</reference>
<dbReference type="VEuPathDB" id="FungiDB:BO97DRAFT_340911"/>
<evidence type="ECO:0000313" key="1">
    <source>
        <dbReference type="EMBL" id="RAL14353.1"/>
    </source>
</evidence>
<feature type="non-terminal residue" evidence="1">
    <location>
        <position position="1"/>
    </location>
</feature>
<sequence length="251" mass="29019">FLDGKRDETDEHGDPSFSQRLQYLHKKFHEASPANASWWKLVTLRHATLDENELEFQTPRSKRPYVFGIENQKRRASTAVTLADQLLADDRLQPFLYEFKNADEEAHRREHLMNIIADGAQSMFDHEFQLGGQVKVHQLPELDQFDTSTGLMFSGLGAREEWKETPLFVPKRQGRVILVLRPGLFHYDLPEDFVPSHRRLEWAERNYPLSTQMACKAEVVMETVQADSAEATPADTENIDILYGTLYGLWD</sequence>
<dbReference type="OrthoDB" id="4156714at2759"/>
<proteinExistence type="predicted"/>